<gene>
    <name evidence="2" type="ORF">AU255_14280</name>
</gene>
<keyword evidence="3" id="KW-1185">Reference proteome</keyword>
<dbReference type="AlphaFoldDB" id="A0A1V8M3W1"/>
<sequence>MGKKSLTLIITGLLICQSSISVFANESLPPKLMANKMQLKRCSQGELKAFMIIHVGYAALYLNACEQLNNVLSPEPKRLRFVYERSIPANAFQEAAVEYLKLNLGRKYDVWQATIEQFNQAYQPVKDGDYYDLSYHPKEGLTLALNGAQLATINDPEIGLAYLNIWFGKDAFSENLKAALLTPERI</sequence>
<name>A0A1V8M3W1_9GAMM</name>
<evidence type="ECO:0000313" key="2">
    <source>
        <dbReference type="EMBL" id="OQK16257.1"/>
    </source>
</evidence>
<dbReference type="InterPro" id="IPR036298">
    <property type="entry name" value="Chalcone_isomerase_sf"/>
</dbReference>
<accession>A0A1V8M3W1</accession>
<dbReference type="RefSeq" id="WP_080523634.1">
    <property type="nucleotide sequence ID" value="NZ_LPUF01000002.1"/>
</dbReference>
<reference evidence="2 3" key="1">
    <citation type="submission" date="2015-12" db="EMBL/GenBank/DDBJ databases">
        <authorList>
            <person name="Shamseldin A."/>
            <person name="Moawad H."/>
            <person name="Abd El-Rahim W.M."/>
            <person name="Sadowsky M.J."/>
        </authorList>
    </citation>
    <scope>NUCLEOTIDE SEQUENCE [LARGE SCALE GENOMIC DNA]</scope>
    <source>
        <strain evidence="2 3">WF1</strain>
    </source>
</reference>
<dbReference type="STRING" id="1420851.AU255_14280"/>
<dbReference type="InterPro" id="IPR016087">
    <property type="entry name" value="Chalcone_isomerase"/>
</dbReference>
<dbReference type="SUPFAM" id="SSF54626">
    <property type="entry name" value="Chalcone isomerase"/>
    <property type="match status" value="1"/>
</dbReference>
<dbReference type="OrthoDB" id="270742at2"/>
<dbReference type="Proteomes" id="UP000191980">
    <property type="component" value="Unassembled WGS sequence"/>
</dbReference>
<organism evidence="2 3">
    <name type="scientific">Methyloprofundus sedimenti</name>
    <dbReference type="NCBI Taxonomy" id="1420851"/>
    <lineage>
        <taxon>Bacteria</taxon>
        <taxon>Pseudomonadati</taxon>
        <taxon>Pseudomonadota</taxon>
        <taxon>Gammaproteobacteria</taxon>
        <taxon>Methylococcales</taxon>
        <taxon>Methylococcaceae</taxon>
        <taxon>Methyloprofundus</taxon>
    </lineage>
</organism>
<dbReference type="InterPro" id="IPR016088">
    <property type="entry name" value="Chalcone_isomerase_3-sand"/>
</dbReference>
<comment type="caution">
    <text evidence="2">The sequence shown here is derived from an EMBL/GenBank/DDBJ whole genome shotgun (WGS) entry which is preliminary data.</text>
</comment>
<dbReference type="Pfam" id="PF16036">
    <property type="entry name" value="Chalcone_3"/>
    <property type="match status" value="1"/>
</dbReference>
<dbReference type="GO" id="GO:0016872">
    <property type="term" value="F:intramolecular lyase activity"/>
    <property type="evidence" value="ECO:0007669"/>
    <property type="project" value="InterPro"/>
</dbReference>
<dbReference type="Gene3D" id="3.50.70.10">
    <property type="match status" value="1"/>
</dbReference>
<feature type="domain" description="Chalcone isomerase" evidence="1">
    <location>
        <begin position="48"/>
        <end position="181"/>
    </location>
</feature>
<protein>
    <recommendedName>
        <fullName evidence="1">Chalcone isomerase domain-containing protein</fullName>
    </recommendedName>
</protein>
<dbReference type="EMBL" id="LPUF01000002">
    <property type="protein sequence ID" value="OQK16257.1"/>
    <property type="molecule type" value="Genomic_DNA"/>
</dbReference>
<proteinExistence type="predicted"/>
<evidence type="ECO:0000313" key="3">
    <source>
        <dbReference type="Proteomes" id="UP000191980"/>
    </source>
</evidence>
<evidence type="ECO:0000259" key="1">
    <source>
        <dbReference type="Pfam" id="PF16036"/>
    </source>
</evidence>